<accession>F4PQ76</accession>
<protein>
    <submittedName>
        <fullName evidence="1">Uncharacterized protein</fullName>
    </submittedName>
</protein>
<dbReference type="AlphaFoldDB" id="F4PQ76"/>
<name>F4PQ76_CACFS</name>
<keyword evidence="2" id="KW-1185">Reference proteome</keyword>
<gene>
    <name evidence="1" type="ORF">DFA_04669</name>
</gene>
<dbReference type="KEGG" id="dfa:DFA_04669"/>
<reference evidence="2" key="1">
    <citation type="journal article" date="2011" name="Genome Res.">
        <title>Phylogeny-wide analysis of social amoeba genomes highlights ancient origins for complex intercellular communication.</title>
        <authorList>
            <person name="Heidel A.J."/>
            <person name="Lawal H.M."/>
            <person name="Felder M."/>
            <person name="Schilde C."/>
            <person name="Helps N.R."/>
            <person name="Tunggal B."/>
            <person name="Rivero F."/>
            <person name="John U."/>
            <person name="Schleicher M."/>
            <person name="Eichinger L."/>
            <person name="Platzer M."/>
            <person name="Noegel A.A."/>
            <person name="Schaap P."/>
            <person name="Gloeckner G."/>
        </authorList>
    </citation>
    <scope>NUCLEOTIDE SEQUENCE [LARGE SCALE GENOMIC DNA]</scope>
    <source>
        <strain evidence="2">SH3</strain>
    </source>
</reference>
<dbReference type="GeneID" id="14874679"/>
<organism evidence="1 2">
    <name type="scientific">Cavenderia fasciculata</name>
    <name type="common">Slime mold</name>
    <name type="synonym">Dictyostelium fasciculatum</name>
    <dbReference type="NCBI Taxonomy" id="261658"/>
    <lineage>
        <taxon>Eukaryota</taxon>
        <taxon>Amoebozoa</taxon>
        <taxon>Evosea</taxon>
        <taxon>Eumycetozoa</taxon>
        <taxon>Dictyostelia</taxon>
        <taxon>Acytosteliales</taxon>
        <taxon>Cavenderiaceae</taxon>
        <taxon>Cavenderia</taxon>
    </lineage>
</organism>
<evidence type="ECO:0000313" key="1">
    <source>
        <dbReference type="EMBL" id="EGG22539.1"/>
    </source>
</evidence>
<dbReference type="EMBL" id="GL883009">
    <property type="protein sequence ID" value="EGG22539.1"/>
    <property type="molecule type" value="Genomic_DNA"/>
</dbReference>
<dbReference type="RefSeq" id="XP_004360390.1">
    <property type="nucleotide sequence ID" value="XM_004360333.1"/>
</dbReference>
<dbReference type="Proteomes" id="UP000007797">
    <property type="component" value="Unassembled WGS sequence"/>
</dbReference>
<sequence>MDRNSQNRSAPLDSTGKEASRRIDEQIELIIIKLQWKL</sequence>
<proteinExistence type="predicted"/>
<evidence type="ECO:0000313" key="2">
    <source>
        <dbReference type="Proteomes" id="UP000007797"/>
    </source>
</evidence>